<dbReference type="EMBL" id="AP022840">
    <property type="protein sequence ID" value="BCA97227.1"/>
    <property type="molecule type" value="Genomic_DNA"/>
</dbReference>
<organism evidence="1 4">
    <name type="scientific">Legionella antarctica</name>
    <dbReference type="NCBI Taxonomy" id="2708020"/>
    <lineage>
        <taxon>Bacteria</taxon>
        <taxon>Pseudomonadati</taxon>
        <taxon>Pseudomonadota</taxon>
        <taxon>Gammaproteobacteria</taxon>
        <taxon>Legionellales</taxon>
        <taxon>Legionellaceae</taxon>
        <taxon>Legionella</taxon>
    </lineage>
</organism>
<evidence type="ECO:0000313" key="1">
    <source>
        <dbReference type="EMBL" id="BCA97150.1"/>
    </source>
</evidence>
<reference evidence="1" key="1">
    <citation type="journal article" date="2020" name="Microbiol. Resour. Announc.">
        <title>Complete Genome Sequence of Novel Psychrotolerant Legionella Strain TUM19329, Isolated from Antarctic Lake Sediment.</title>
        <authorList>
            <person name="Shimada S."/>
            <person name="Nakai R."/>
            <person name="Aoki K."/>
            <person name="Shimoeda N."/>
            <person name="Ohno G."/>
            <person name="Miyazaki Y."/>
            <person name="Kudoh S."/>
            <person name="Imura S."/>
            <person name="Watanabe K."/>
            <person name="Ishii Y."/>
            <person name="Tateda K."/>
        </authorList>
    </citation>
    <scope>NUCLEOTIDE SEQUENCE [LARGE SCALE GENOMIC DNA]</scope>
    <source>
        <strain evidence="1">TUM19329</strain>
        <plasmid evidence="2">pTUM19329-1</plasmid>
        <plasmid evidence="3">pTUM19329-2</plasmid>
    </source>
</reference>
<geneLocation type="plasmid" evidence="4">
    <name>ptum19329-2 dna</name>
</geneLocation>
<sequence length="71" mass="7936">MKINSVHLIAYNINEGAWLTMAVFVKKSSSLINQGRTNARIYLKKYDLGGNANISTSRLTQLPMINLIQTP</sequence>
<evidence type="ECO:0000313" key="4">
    <source>
        <dbReference type="Proteomes" id="UP000502894"/>
    </source>
</evidence>
<keyword evidence="4" id="KW-1185">Reference proteome</keyword>
<dbReference type="Proteomes" id="UP000502894">
    <property type="component" value="Plasmid pTUM19329-1"/>
</dbReference>
<dbReference type="Proteomes" id="UP000502894">
    <property type="component" value="Plasmid ptum19329-2 dna"/>
</dbReference>
<evidence type="ECO:0000313" key="3">
    <source>
        <dbReference type="EMBL" id="BCA97328.1"/>
    </source>
</evidence>
<protein>
    <submittedName>
        <fullName evidence="1">Uncharacterized protein</fullName>
    </submittedName>
</protein>
<accession>A0A6F8TAF9</accession>
<dbReference type="KEGG" id="lant:TUM19329_35880"/>
<keyword evidence="2" id="KW-0614">Plasmid</keyword>
<name>A0A6F8TAF9_9GAMM</name>
<gene>
    <name evidence="1" type="ORF">TUM19329_35110</name>
    <name evidence="2" type="ORF">TUM19329_35880</name>
    <name evidence="3" type="ORF">TUM19329_36890</name>
</gene>
<dbReference type="KEGG" id="lant:TUM19329_35110"/>
<proteinExistence type="predicted"/>
<geneLocation type="plasmid" evidence="2 4">
    <name>pTUM19329-1</name>
</geneLocation>
<dbReference type="KEGG" id="lant:TUM19329_36890"/>
<dbReference type="AlphaFoldDB" id="A0A6F8TAF9"/>
<evidence type="ECO:0000313" key="2">
    <source>
        <dbReference type="EMBL" id="BCA97227.1"/>
    </source>
</evidence>
<dbReference type="Proteomes" id="UP000502894">
    <property type="component" value="Chromosome"/>
</dbReference>
<geneLocation type="plasmid" evidence="3">
    <name>pTUM19329-2</name>
</geneLocation>
<dbReference type="EMBL" id="AP022839">
    <property type="protein sequence ID" value="BCA97150.1"/>
    <property type="molecule type" value="Genomic_DNA"/>
</dbReference>
<dbReference type="EMBL" id="AP022841">
    <property type="protein sequence ID" value="BCA97328.1"/>
    <property type="molecule type" value="Genomic_DNA"/>
</dbReference>